<dbReference type="PANTHER" id="PTHR33988">
    <property type="entry name" value="ENDORIBONUCLEASE MAZF-RELATED"/>
    <property type="match status" value="1"/>
</dbReference>
<evidence type="ECO:0000256" key="1">
    <source>
        <dbReference type="ARBA" id="ARBA00007521"/>
    </source>
</evidence>
<dbReference type="EMBL" id="JAFLCK010000036">
    <property type="protein sequence ID" value="MBN8662340.1"/>
    <property type="molecule type" value="Genomic_DNA"/>
</dbReference>
<dbReference type="Proteomes" id="UP000664277">
    <property type="component" value="Unassembled WGS sequence"/>
</dbReference>
<evidence type="ECO:0000256" key="2">
    <source>
        <dbReference type="ARBA" id="ARBA00022649"/>
    </source>
</evidence>
<protein>
    <submittedName>
        <fullName evidence="4">Type II toxin-antitoxin system PemK/MazF family toxin</fullName>
    </submittedName>
</protein>
<dbReference type="Gene3D" id="2.30.30.110">
    <property type="match status" value="1"/>
</dbReference>
<gene>
    <name evidence="4" type="ORF">J0M35_18365</name>
</gene>
<evidence type="ECO:0000313" key="4">
    <source>
        <dbReference type="EMBL" id="MBN8662340.1"/>
    </source>
</evidence>
<dbReference type="GO" id="GO:0006402">
    <property type="term" value="P:mRNA catabolic process"/>
    <property type="evidence" value="ECO:0007669"/>
    <property type="project" value="TreeGrafter"/>
</dbReference>
<name>A0A8J7PNT4_9BACT</name>
<dbReference type="AlphaFoldDB" id="A0A8J7PNT4"/>
<accession>A0A8J7PNT4</accession>
<dbReference type="InterPro" id="IPR003477">
    <property type="entry name" value="PemK-like"/>
</dbReference>
<dbReference type="InterPro" id="IPR011067">
    <property type="entry name" value="Plasmid_toxin/cell-grow_inhib"/>
</dbReference>
<dbReference type="Pfam" id="PF02452">
    <property type="entry name" value="PemK_toxin"/>
    <property type="match status" value="1"/>
</dbReference>
<dbReference type="SUPFAM" id="SSF50118">
    <property type="entry name" value="Cell growth inhibitor/plasmid maintenance toxic component"/>
    <property type="match status" value="1"/>
</dbReference>
<dbReference type="GO" id="GO:0016075">
    <property type="term" value="P:rRNA catabolic process"/>
    <property type="evidence" value="ECO:0007669"/>
    <property type="project" value="TreeGrafter"/>
</dbReference>
<evidence type="ECO:0000313" key="5">
    <source>
        <dbReference type="Proteomes" id="UP000664277"/>
    </source>
</evidence>
<comment type="caution">
    <text evidence="4">The sequence shown here is derived from an EMBL/GenBank/DDBJ whole genome shotgun (WGS) entry which is preliminary data.</text>
</comment>
<dbReference type="GO" id="GO:0004521">
    <property type="term" value="F:RNA endonuclease activity"/>
    <property type="evidence" value="ECO:0007669"/>
    <property type="project" value="TreeGrafter"/>
</dbReference>
<keyword evidence="2" id="KW-1277">Toxin-antitoxin system</keyword>
<dbReference type="PANTHER" id="PTHR33988:SF2">
    <property type="entry name" value="ENDORIBONUCLEASE MAZF"/>
    <property type="match status" value="1"/>
</dbReference>
<sequence length="136" mass="14734">MTNKPTQYRKGDVVLVSFPYTTDDGQTQTKRRPAVLISNDYNNARLDDVLLVPLTSNTSRAAREPTQVEVPMNSPEGQSGGLRLDSVIDCTVIATIPKTLLVSKIGAFPQEVMEKVDQCLMIAMAIGRPVGGTTPT</sequence>
<proteinExistence type="inferred from homology"/>
<comment type="similarity">
    <text evidence="1">Belongs to the PemK/MazF family.</text>
</comment>
<reference evidence="4" key="1">
    <citation type="submission" date="2021-02" db="EMBL/GenBank/DDBJ databases">
        <title>Genome-Resolved Metagenomics of a Microbial Community Performing Photosynthetic Biological Nutrient Removal.</title>
        <authorList>
            <person name="Mcdaniel E.A."/>
        </authorList>
    </citation>
    <scope>NUCLEOTIDE SEQUENCE</scope>
    <source>
        <strain evidence="4">UWPOB_OBS1</strain>
    </source>
</reference>
<evidence type="ECO:0000256" key="3">
    <source>
        <dbReference type="SAM" id="MobiDB-lite"/>
    </source>
</evidence>
<dbReference type="GO" id="GO:0003677">
    <property type="term" value="F:DNA binding"/>
    <property type="evidence" value="ECO:0007669"/>
    <property type="project" value="InterPro"/>
</dbReference>
<feature type="region of interest" description="Disordered" evidence="3">
    <location>
        <begin position="57"/>
        <end position="78"/>
    </location>
</feature>
<organism evidence="4 5">
    <name type="scientific">Candidatus Obscuribacter phosphatis</name>
    <dbReference type="NCBI Taxonomy" id="1906157"/>
    <lineage>
        <taxon>Bacteria</taxon>
        <taxon>Bacillati</taxon>
        <taxon>Candidatus Melainabacteria</taxon>
        <taxon>Candidatus Obscuribacterales</taxon>
        <taxon>Candidatus Obscuribacteraceae</taxon>
        <taxon>Candidatus Obscuribacter</taxon>
    </lineage>
</organism>